<dbReference type="Proteomes" id="UP000005867">
    <property type="component" value="Chromosome"/>
</dbReference>
<dbReference type="NCBIfam" id="NF004452">
    <property type="entry name" value="PRK05785.1"/>
    <property type="match status" value="1"/>
</dbReference>
<dbReference type="AlphaFoldDB" id="G7VHD8"/>
<dbReference type="EMBL" id="CP003098">
    <property type="protein sequence ID" value="AET32041.1"/>
    <property type="molecule type" value="Genomic_DNA"/>
</dbReference>
<dbReference type="HOGENOM" id="CLU_037990_12_0_2"/>
<keyword evidence="2" id="KW-1185">Reference proteome</keyword>
<accession>G7VHD8</accession>
<dbReference type="GO" id="GO:0008168">
    <property type="term" value="F:methyltransferase activity"/>
    <property type="evidence" value="ECO:0007669"/>
    <property type="project" value="UniProtKB-KW"/>
</dbReference>
<protein>
    <submittedName>
        <fullName evidence="1">Methyltransferase type 11</fullName>
    </submittedName>
</protein>
<dbReference type="Gene3D" id="3.40.50.150">
    <property type="entry name" value="Vaccinia Virus protein VP39"/>
    <property type="match status" value="1"/>
</dbReference>
<dbReference type="BioCyc" id="PSP1104324:GJSN-579-MONOMER"/>
<reference evidence="1 2" key="1">
    <citation type="journal article" date="2012" name="J. Bacteriol.">
        <title>Complete genome sequence of strain 1860, a crenarchaeon of the genus pyrobaculum able to grow with various electron acceptors.</title>
        <authorList>
            <person name="Mardanov A.V."/>
            <person name="Gumerov V.M."/>
            <person name="Slobodkina G.B."/>
            <person name="Beletsky A.V."/>
            <person name="Bonch-Osmolovskaya E.A."/>
            <person name="Ravin N.V."/>
            <person name="Skryabin K.G."/>
        </authorList>
    </citation>
    <scope>NUCLEOTIDE SEQUENCE [LARGE SCALE GENOMIC DNA]</scope>
    <source>
        <strain evidence="1 2">1860</strain>
    </source>
</reference>
<evidence type="ECO:0000313" key="1">
    <source>
        <dbReference type="EMBL" id="AET32041.1"/>
    </source>
</evidence>
<dbReference type="GO" id="GO:0032259">
    <property type="term" value="P:methylation"/>
    <property type="evidence" value="ECO:0007669"/>
    <property type="project" value="UniProtKB-KW"/>
</dbReference>
<dbReference type="PANTHER" id="PTHR43591:SF24">
    <property type="entry name" value="2-METHOXY-6-POLYPRENYL-1,4-BENZOQUINOL METHYLASE, MITOCHONDRIAL"/>
    <property type="match status" value="1"/>
</dbReference>
<evidence type="ECO:0000313" key="2">
    <source>
        <dbReference type="Proteomes" id="UP000005867"/>
    </source>
</evidence>
<organism evidence="1 2">
    <name type="scientific">Pyrobaculum ferrireducens</name>
    <dbReference type="NCBI Taxonomy" id="1104324"/>
    <lineage>
        <taxon>Archaea</taxon>
        <taxon>Thermoproteota</taxon>
        <taxon>Thermoprotei</taxon>
        <taxon>Thermoproteales</taxon>
        <taxon>Thermoproteaceae</taxon>
        <taxon>Pyrobaculum</taxon>
    </lineage>
</organism>
<dbReference type="GeneID" id="11594855"/>
<dbReference type="OrthoDB" id="30774at2157"/>
<dbReference type="PANTHER" id="PTHR43591">
    <property type="entry name" value="METHYLTRANSFERASE"/>
    <property type="match status" value="1"/>
</dbReference>
<dbReference type="STRING" id="1104324.P186_0589"/>
<keyword evidence="1" id="KW-0808">Transferase</keyword>
<name>G7VHD8_9CREN</name>
<dbReference type="Pfam" id="PF01209">
    <property type="entry name" value="Ubie_methyltran"/>
    <property type="match status" value="1"/>
</dbReference>
<dbReference type="SUPFAM" id="SSF53335">
    <property type="entry name" value="S-adenosyl-L-methionine-dependent methyltransferases"/>
    <property type="match status" value="1"/>
</dbReference>
<dbReference type="RefSeq" id="WP_014287869.1">
    <property type="nucleotide sequence ID" value="NC_016645.1"/>
</dbReference>
<sequence length="226" mass="25538">MGLRGEWRAVQEAYRKIAEVYERANKVATFGNVDRWRREAVTLFLSLNGKTPLKVLDAGAGPGNMAAHLKTERYVVALDATPEMLRPNAIADDRVVGMFEYMPFRSGCFDLLLAGYSLHAATDIEKAVAEFSRVAEFQVVVSIGNPNNRFVRRLLRLYARYLLPRLVCLVAPPEVCREYGKIYTIITSIPPNSKLREIVEKYSSIIIFREKGLGSVYIYISRSKIA</sequence>
<dbReference type="KEGG" id="pyr:P186_0589"/>
<dbReference type="InterPro" id="IPR029063">
    <property type="entry name" value="SAM-dependent_MTases_sf"/>
</dbReference>
<proteinExistence type="predicted"/>
<keyword evidence="1" id="KW-0489">Methyltransferase</keyword>
<gene>
    <name evidence="1" type="ORF">P186_0589</name>
</gene>
<dbReference type="eggNOG" id="arCOG04348">
    <property type="taxonomic scope" value="Archaea"/>
</dbReference>